<feature type="region of interest" description="Disordered" evidence="2">
    <location>
        <begin position="1"/>
        <end position="20"/>
    </location>
</feature>
<accession>A0ABX1JRL4</accession>
<reference evidence="3 4" key="1">
    <citation type="submission" date="2020-04" db="EMBL/GenBank/DDBJ databases">
        <authorList>
            <person name="Liu S."/>
        </authorList>
    </citation>
    <scope>NUCLEOTIDE SEQUENCE [LARGE SCALE GENOMIC DNA]</scope>
    <source>
        <strain evidence="3 4">CGMCC 1.15091</strain>
    </source>
</reference>
<gene>
    <name evidence="3" type="ORF">HER39_07605</name>
</gene>
<dbReference type="Gene3D" id="2.40.260.10">
    <property type="entry name" value="Sortase"/>
    <property type="match status" value="1"/>
</dbReference>
<sequence>MRLGQRGDLSLEVPPGEAGSPAGWYVNSPAPGARGPSILLGHVNSIEGAPGVFARLHELVPGDEVRGGREDGTTAVFEVSADERYAKQEFPALRVYGNTSGAELRLITCDGYDRHTGRFEENLVVYASLAAGS</sequence>
<organism evidence="3 4">
    <name type="scientific">Arthrobacter deserti</name>
    <dbReference type="NCBI Taxonomy" id="1742687"/>
    <lineage>
        <taxon>Bacteria</taxon>
        <taxon>Bacillati</taxon>
        <taxon>Actinomycetota</taxon>
        <taxon>Actinomycetes</taxon>
        <taxon>Micrococcales</taxon>
        <taxon>Micrococcaceae</taxon>
        <taxon>Arthrobacter</taxon>
    </lineage>
</organism>
<comment type="caution">
    <text evidence="3">The sequence shown here is derived from an EMBL/GenBank/DDBJ whole genome shotgun (WGS) entry which is preliminary data.</text>
</comment>
<dbReference type="InterPro" id="IPR042001">
    <property type="entry name" value="Sortase_F"/>
</dbReference>
<evidence type="ECO:0000313" key="4">
    <source>
        <dbReference type="Proteomes" id="UP000523795"/>
    </source>
</evidence>
<keyword evidence="4" id="KW-1185">Reference proteome</keyword>
<protein>
    <submittedName>
        <fullName evidence="3">Class F sortase</fullName>
    </submittedName>
</protein>
<keyword evidence="1" id="KW-0378">Hydrolase</keyword>
<dbReference type="InterPro" id="IPR005754">
    <property type="entry name" value="Sortase"/>
</dbReference>
<dbReference type="Pfam" id="PF04203">
    <property type="entry name" value="Sortase"/>
    <property type="match status" value="1"/>
</dbReference>
<evidence type="ECO:0000256" key="1">
    <source>
        <dbReference type="ARBA" id="ARBA00022801"/>
    </source>
</evidence>
<dbReference type="CDD" id="cd05829">
    <property type="entry name" value="Sortase_F"/>
    <property type="match status" value="1"/>
</dbReference>
<dbReference type="InterPro" id="IPR023365">
    <property type="entry name" value="Sortase_dom-sf"/>
</dbReference>
<dbReference type="EMBL" id="JAAZSR010000090">
    <property type="protein sequence ID" value="NKX50432.1"/>
    <property type="molecule type" value="Genomic_DNA"/>
</dbReference>
<name>A0ABX1JRL4_9MICC</name>
<evidence type="ECO:0000256" key="2">
    <source>
        <dbReference type="SAM" id="MobiDB-lite"/>
    </source>
</evidence>
<evidence type="ECO:0000313" key="3">
    <source>
        <dbReference type="EMBL" id="NKX50432.1"/>
    </source>
</evidence>
<dbReference type="SUPFAM" id="SSF63817">
    <property type="entry name" value="Sortase"/>
    <property type="match status" value="1"/>
</dbReference>
<proteinExistence type="predicted"/>
<dbReference type="Proteomes" id="UP000523795">
    <property type="component" value="Unassembled WGS sequence"/>
</dbReference>